<gene>
    <name evidence="2" type="ORF">BatF92_06990</name>
</gene>
<dbReference type="PANTHER" id="PTHR30373:SF2">
    <property type="entry name" value="UPF0603 PROTEIN YGCG"/>
    <property type="match status" value="1"/>
</dbReference>
<dbReference type="Gene3D" id="3.10.310.50">
    <property type="match status" value="1"/>
</dbReference>
<dbReference type="AlphaFoldDB" id="A0A139JS77"/>
<feature type="domain" description="TPM" evidence="1">
    <location>
        <begin position="45"/>
        <end position="165"/>
    </location>
</feature>
<proteinExistence type="predicted"/>
<evidence type="ECO:0000313" key="3">
    <source>
        <dbReference type="Proteomes" id="UP000500882"/>
    </source>
</evidence>
<reference evidence="2 3" key="1">
    <citation type="submission" date="2020-02" db="EMBL/GenBank/DDBJ databases">
        <title>Whole-genome sequencing and comparative analysis of the genomes of Bacteroides thetaiotaomicron and Escherichia coli isolated from a healthy resident in Vietnam.</title>
        <authorList>
            <person name="Mohsin M."/>
            <person name="Tanaka K."/>
            <person name="Kawahara R."/>
            <person name="Kondo S."/>
            <person name="Noguchi H."/>
            <person name="Motooka D."/>
            <person name="Nakamura S."/>
            <person name="Khong D.T."/>
            <person name="Nguyen T.N."/>
            <person name="Tran H.T."/>
            <person name="Yamamoto Y."/>
        </authorList>
    </citation>
    <scope>NUCLEOTIDE SEQUENCE [LARGE SCALE GENOMIC DNA]</scope>
    <source>
        <strain evidence="2 3">F9-2</strain>
    </source>
</reference>
<protein>
    <recommendedName>
        <fullName evidence="1">TPM domain-containing protein</fullName>
    </recommendedName>
</protein>
<organism evidence="2 3">
    <name type="scientific">Bacteroides thetaiotaomicron</name>
    <dbReference type="NCBI Taxonomy" id="818"/>
    <lineage>
        <taxon>Bacteria</taxon>
        <taxon>Pseudomonadati</taxon>
        <taxon>Bacteroidota</taxon>
        <taxon>Bacteroidia</taxon>
        <taxon>Bacteroidales</taxon>
        <taxon>Bacteroidaceae</taxon>
        <taxon>Bacteroides</taxon>
    </lineage>
</organism>
<evidence type="ECO:0000313" key="2">
    <source>
        <dbReference type="EMBL" id="BCA48757.1"/>
    </source>
</evidence>
<evidence type="ECO:0000259" key="1">
    <source>
        <dbReference type="Pfam" id="PF04536"/>
    </source>
</evidence>
<accession>A0A139JS77</accession>
<dbReference type="InterPro" id="IPR007621">
    <property type="entry name" value="TPM_dom"/>
</dbReference>
<dbReference type="Pfam" id="PF04536">
    <property type="entry name" value="TPM_phosphatase"/>
    <property type="match status" value="1"/>
</dbReference>
<name>A0A139JS77_BACT4</name>
<dbReference type="Proteomes" id="UP000500882">
    <property type="component" value="Chromosome"/>
</dbReference>
<dbReference type="PANTHER" id="PTHR30373">
    <property type="entry name" value="UPF0603 PROTEIN YGCG"/>
    <property type="match status" value="1"/>
</dbReference>
<sequence length="309" mass="33012">MIVMKSILTLILATFLLIPLQAQEKVYTVDNLPKVHLQNKMQYVCNPAGILSQAACDTIDTMLHALEQQTGIETVVAIVPSIGDMECFDFCHQLLNQWGVGKKGKDNGLVILLVTDQRCIQFYTGYGLEGVLPDAICKRIQTKYMIPYLKDGNWNEGMVAGIRATCQRLDGSMENESLSESNNESMDFIFAVILFAVIGVGIAFFAARNQSRCPKCGKHALQRTGSRLVSRVNGVKTEDVTYTCKNCGNTIIRRQQSYDSDYHNRGGGGGGPFIGGFGGGGGFGGSGGGFSGGSFGGGMGGGGGAGSRF</sequence>
<dbReference type="EMBL" id="AP022660">
    <property type="protein sequence ID" value="BCA48757.1"/>
    <property type="molecule type" value="Genomic_DNA"/>
</dbReference>